<dbReference type="EMBL" id="QTJV01000001">
    <property type="protein sequence ID" value="RFM36837.1"/>
    <property type="molecule type" value="Genomic_DNA"/>
</dbReference>
<sequence>MFLAICICLAINLFSTISFYKKREKLLEIADAVTEPEEQVALRRSANNQIWRIVLFGIATLISFFSLLMVLSVKSRVQ</sequence>
<dbReference type="RefSeq" id="WP_116852156.1">
    <property type="nucleotide sequence ID" value="NZ_QTJV01000001.1"/>
</dbReference>
<proteinExistence type="predicted"/>
<keyword evidence="1" id="KW-0472">Membrane</keyword>
<protein>
    <submittedName>
        <fullName evidence="2">Uncharacterized protein</fullName>
    </submittedName>
</protein>
<evidence type="ECO:0000313" key="2">
    <source>
        <dbReference type="EMBL" id="RFM36837.1"/>
    </source>
</evidence>
<evidence type="ECO:0000313" key="3">
    <source>
        <dbReference type="Proteomes" id="UP000261174"/>
    </source>
</evidence>
<dbReference type="Proteomes" id="UP000261174">
    <property type="component" value="Unassembled WGS sequence"/>
</dbReference>
<comment type="caution">
    <text evidence="2">The sequence shown here is derived from an EMBL/GenBank/DDBJ whole genome shotgun (WGS) entry which is preliminary data.</text>
</comment>
<organism evidence="2 3">
    <name type="scientific">Chitinophaga silvisoli</name>
    <dbReference type="NCBI Taxonomy" id="2291814"/>
    <lineage>
        <taxon>Bacteria</taxon>
        <taxon>Pseudomonadati</taxon>
        <taxon>Bacteroidota</taxon>
        <taxon>Chitinophagia</taxon>
        <taxon>Chitinophagales</taxon>
        <taxon>Chitinophagaceae</taxon>
        <taxon>Chitinophaga</taxon>
    </lineage>
</organism>
<dbReference type="AlphaFoldDB" id="A0A3E1P9M8"/>
<keyword evidence="1" id="KW-0812">Transmembrane</keyword>
<accession>A0A3E1P9M8</accession>
<gene>
    <name evidence="2" type="ORF">DXN04_04880</name>
</gene>
<name>A0A3E1P9M8_9BACT</name>
<reference evidence="2 3" key="1">
    <citation type="submission" date="2018-08" db="EMBL/GenBank/DDBJ databases">
        <title>Chitinophaga sp. K20C18050901, a novel bacterium isolated from forest soil.</title>
        <authorList>
            <person name="Wang C."/>
        </authorList>
    </citation>
    <scope>NUCLEOTIDE SEQUENCE [LARGE SCALE GENOMIC DNA]</scope>
    <source>
        <strain evidence="2 3">K20C18050901</strain>
    </source>
</reference>
<evidence type="ECO:0000256" key="1">
    <source>
        <dbReference type="SAM" id="Phobius"/>
    </source>
</evidence>
<keyword evidence="1" id="KW-1133">Transmembrane helix</keyword>
<keyword evidence="3" id="KW-1185">Reference proteome</keyword>
<feature type="transmembrane region" description="Helical" evidence="1">
    <location>
        <begin position="50"/>
        <end position="73"/>
    </location>
</feature>